<dbReference type="InterPro" id="IPR015946">
    <property type="entry name" value="KH_dom-like_a/b"/>
</dbReference>
<dbReference type="AlphaFoldDB" id="K6VIX3"/>
<dbReference type="GO" id="GO:0043022">
    <property type="term" value="F:ribosome binding"/>
    <property type="evidence" value="ECO:0007669"/>
    <property type="project" value="TreeGrafter"/>
</dbReference>
<keyword evidence="5" id="KW-0677">Repeat</keyword>
<feature type="binding site" evidence="13">
    <location>
        <begin position="623"/>
        <end position="626"/>
    </location>
    <ligand>
        <name>GTP</name>
        <dbReference type="ChEBI" id="CHEBI:37565"/>
        <label>2</label>
    </ligand>
</feature>
<dbReference type="PROSITE" id="PS51712">
    <property type="entry name" value="G_ENGA"/>
    <property type="match status" value="2"/>
</dbReference>
<dbReference type="GO" id="GO:0005737">
    <property type="term" value="C:cytoplasm"/>
    <property type="evidence" value="ECO:0007669"/>
    <property type="project" value="UniProtKB-SubCell"/>
</dbReference>
<dbReference type="HAMAP" id="MF_00195">
    <property type="entry name" value="GTPase_Der"/>
    <property type="match status" value="1"/>
</dbReference>
<dbReference type="NCBIfam" id="TIGR00017">
    <property type="entry name" value="cmk"/>
    <property type="match status" value="1"/>
</dbReference>
<feature type="domain" description="EngA-type G" evidence="17">
    <location>
        <begin position="505"/>
        <end position="678"/>
    </location>
</feature>
<keyword evidence="8 14" id="KW-0067">ATP-binding</keyword>
<dbReference type="GO" id="GO:0036431">
    <property type="term" value="F:dCMP kinase activity"/>
    <property type="evidence" value="ECO:0007669"/>
    <property type="project" value="InterPro"/>
</dbReference>
<evidence type="ECO:0000256" key="16">
    <source>
        <dbReference type="SAM" id="MobiDB-lite"/>
    </source>
</evidence>
<dbReference type="NCBIfam" id="NF002828">
    <property type="entry name" value="PRK03003.1"/>
    <property type="match status" value="1"/>
</dbReference>
<dbReference type="EMBL" id="BAHD01000033">
    <property type="protein sequence ID" value="GAB96183.1"/>
    <property type="molecule type" value="Genomic_DNA"/>
</dbReference>
<reference evidence="18 19" key="1">
    <citation type="submission" date="2012-08" db="EMBL/GenBank/DDBJ databases">
        <title>Whole genome shotgun sequence of Kineosphaera limosa NBRC 100340.</title>
        <authorList>
            <person name="Yoshida I."/>
            <person name="Isaki S."/>
            <person name="Hosoyama A."/>
            <person name="Tsuchikane K."/>
            <person name="Katsumata H."/>
            <person name="Ando Y."/>
            <person name="Ohji S."/>
            <person name="Hamada M."/>
            <person name="Tamura T."/>
            <person name="Yamazoe A."/>
            <person name="Yamazaki S."/>
            <person name="Fujita N."/>
        </authorList>
    </citation>
    <scope>NUCLEOTIDE SEQUENCE [LARGE SCALE GENOMIC DNA]</scope>
    <source>
        <strain evidence="18 19">NBRC 100340</strain>
    </source>
</reference>
<keyword evidence="14" id="KW-0963">Cytoplasm</keyword>
<dbReference type="GO" id="GO:0036430">
    <property type="term" value="F:CMP kinase activity"/>
    <property type="evidence" value="ECO:0007669"/>
    <property type="project" value="RHEA"/>
</dbReference>
<dbReference type="GO" id="GO:0005525">
    <property type="term" value="F:GTP binding"/>
    <property type="evidence" value="ECO:0007669"/>
    <property type="project" value="UniProtKB-UniRule"/>
</dbReference>
<dbReference type="HAMAP" id="MF_00238">
    <property type="entry name" value="Cytidyl_kinase_type1"/>
    <property type="match status" value="1"/>
</dbReference>
<dbReference type="InterPro" id="IPR003136">
    <property type="entry name" value="Cytidylate_kin"/>
</dbReference>
<gene>
    <name evidence="14 18" type="primary">cmk</name>
    <name evidence="13 18" type="synonym">der</name>
    <name evidence="18" type="ORF">KILIM_033_00030</name>
</gene>
<dbReference type="InterPro" id="IPR005225">
    <property type="entry name" value="Small_GTP-bd"/>
</dbReference>
<dbReference type="GO" id="GO:0005524">
    <property type="term" value="F:ATP binding"/>
    <property type="evidence" value="ECO:0007669"/>
    <property type="project" value="UniProtKB-UniRule"/>
</dbReference>
<feature type="region of interest" description="Disordered" evidence="16">
    <location>
        <begin position="1"/>
        <end position="25"/>
    </location>
</feature>
<dbReference type="InterPro" id="IPR031166">
    <property type="entry name" value="G_ENGA"/>
</dbReference>
<protein>
    <recommendedName>
        <fullName evidence="13 14">Multifunctional fusion protein</fullName>
    </recommendedName>
    <domain>
        <recommendedName>
            <fullName evidence="14">Cytidylate kinase</fullName>
            <shortName evidence="14">CK</shortName>
            <ecNumber evidence="14">2.7.4.25</ecNumber>
        </recommendedName>
        <alternativeName>
            <fullName evidence="14">Cytidine monophosphate kinase</fullName>
            <shortName evidence="14">CMP kinase</shortName>
        </alternativeName>
    </domain>
    <domain>
        <recommendedName>
            <fullName evidence="13">GTPase Der</fullName>
        </recommendedName>
        <alternativeName>
            <fullName evidence="13">GTP-binding protein EngA</fullName>
        </alternativeName>
    </domain>
</protein>
<comment type="catalytic activity">
    <reaction evidence="10 14">
        <text>dCMP + ATP = dCDP + ADP</text>
        <dbReference type="Rhea" id="RHEA:25094"/>
        <dbReference type="ChEBI" id="CHEBI:30616"/>
        <dbReference type="ChEBI" id="CHEBI:57566"/>
        <dbReference type="ChEBI" id="CHEBI:58593"/>
        <dbReference type="ChEBI" id="CHEBI:456216"/>
        <dbReference type="EC" id="2.7.4.25"/>
    </reaction>
</comment>
<comment type="caution">
    <text evidence="18">The sequence shown here is derived from an EMBL/GenBank/DDBJ whole genome shotgun (WGS) entry which is preliminary data.</text>
</comment>
<dbReference type="InterPro" id="IPR016484">
    <property type="entry name" value="GTPase_Der"/>
</dbReference>
<dbReference type="Pfam" id="PF14714">
    <property type="entry name" value="KH_dom-like"/>
    <property type="match status" value="1"/>
</dbReference>
<comment type="catalytic activity">
    <reaction evidence="11 14">
        <text>CMP + ATP = CDP + ADP</text>
        <dbReference type="Rhea" id="RHEA:11600"/>
        <dbReference type="ChEBI" id="CHEBI:30616"/>
        <dbReference type="ChEBI" id="CHEBI:58069"/>
        <dbReference type="ChEBI" id="CHEBI:60377"/>
        <dbReference type="ChEBI" id="CHEBI:456216"/>
        <dbReference type="EC" id="2.7.4.25"/>
    </reaction>
</comment>
<keyword evidence="6 13" id="KW-0547">Nucleotide-binding</keyword>
<accession>K6VIX3</accession>
<comment type="subunit">
    <text evidence="13">Associates with the 50S ribosomal subunit.</text>
</comment>
<dbReference type="STRING" id="1184609.KILIM_033_00030"/>
<dbReference type="CDD" id="cd02020">
    <property type="entry name" value="CMPK"/>
    <property type="match status" value="1"/>
</dbReference>
<evidence type="ECO:0000256" key="6">
    <source>
        <dbReference type="ARBA" id="ARBA00022741"/>
    </source>
</evidence>
<dbReference type="Gene3D" id="3.30.300.20">
    <property type="match status" value="1"/>
</dbReference>
<feature type="domain" description="EngA-type G" evidence="17">
    <location>
        <begin position="330"/>
        <end position="493"/>
    </location>
</feature>
<dbReference type="Pfam" id="PF02224">
    <property type="entry name" value="Cytidylate_kin"/>
    <property type="match status" value="1"/>
</dbReference>
<dbReference type="CDD" id="cd01895">
    <property type="entry name" value="EngA2"/>
    <property type="match status" value="1"/>
</dbReference>
<evidence type="ECO:0000256" key="3">
    <source>
        <dbReference type="ARBA" id="ARBA00022517"/>
    </source>
</evidence>
<evidence type="ECO:0000256" key="2">
    <source>
        <dbReference type="ARBA" id="ARBA00009427"/>
    </source>
</evidence>
<feature type="binding site" evidence="13">
    <location>
        <begin position="511"/>
        <end position="518"/>
    </location>
    <ligand>
        <name>GTP</name>
        <dbReference type="ChEBI" id="CHEBI:37565"/>
        <label>2</label>
    </ligand>
</feature>
<dbReference type="PANTHER" id="PTHR43834">
    <property type="entry name" value="GTPASE DER"/>
    <property type="match status" value="1"/>
</dbReference>
<evidence type="ECO:0000256" key="4">
    <source>
        <dbReference type="ARBA" id="ARBA00022679"/>
    </source>
</evidence>
<dbReference type="PANTHER" id="PTHR43834:SF6">
    <property type="entry name" value="GTPASE DER"/>
    <property type="match status" value="1"/>
</dbReference>
<evidence type="ECO:0000256" key="10">
    <source>
        <dbReference type="ARBA" id="ARBA00047615"/>
    </source>
</evidence>
<evidence type="ECO:0000256" key="15">
    <source>
        <dbReference type="PROSITE-ProRule" id="PRU01049"/>
    </source>
</evidence>
<dbReference type="EC" id="2.7.4.25" evidence="14"/>
<comment type="function">
    <text evidence="12 13">GTPase that plays an essential role in the late steps of ribosome biogenesis.</text>
</comment>
<dbReference type="NCBIfam" id="TIGR03594">
    <property type="entry name" value="GTPase_EngA"/>
    <property type="match status" value="1"/>
</dbReference>
<evidence type="ECO:0000256" key="12">
    <source>
        <dbReference type="ARBA" id="ARBA00053470"/>
    </source>
</evidence>
<proteinExistence type="inferred from homology"/>
<dbReference type="eggNOG" id="COG1160">
    <property type="taxonomic scope" value="Bacteria"/>
</dbReference>
<name>K6VIX3_9MICO</name>
<evidence type="ECO:0000256" key="8">
    <source>
        <dbReference type="ARBA" id="ARBA00022840"/>
    </source>
</evidence>
<dbReference type="Proteomes" id="UP000008366">
    <property type="component" value="Unassembled WGS sequence"/>
</dbReference>
<dbReference type="FunFam" id="3.30.300.20:FF:000004">
    <property type="entry name" value="GTPase Der"/>
    <property type="match status" value="1"/>
</dbReference>
<dbReference type="RefSeq" id="WP_006592715.1">
    <property type="nucleotide sequence ID" value="NZ_BAHD01000033.1"/>
</dbReference>
<dbReference type="InterPro" id="IPR011994">
    <property type="entry name" value="Cytidylate_kinase_dom"/>
</dbReference>
<dbReference type="InterPro" id="IPR006073">
    <property type="entry name" value="GTP-bd"/>
</dbReference>
<keyword evidence="7 14" id="KW-0418">Kinase</keyword>
<comment type="similarity">
    <text evidence="1 13 15">Belongs to the TRAFAC class TrmE-Era-EngA-EngB-Septin-like GTPase superfamily. EngA (Der) GTPase family.</text>
</comment>
<evidence type="ECO:0000313" key="18">
    <source>
        <dbReference type="EMBL" id="GAB96183.1"/>
    </source>
</evidence>
<dbReference type="InterPro" id="IPR003593">
    <property type="entry name" value="AAA+_ATPase"/>
</dbReference>
<keyword evidence="4 14" id="KW-0808">Transferase</keyword>
<dbReference type="NCBIfam" id="NF007071">
    <property type="entry name" value="PRK09518.1"/>
    <property type="match status" value="1"/>
</dbReference>
<evidence type="ECO:0000256" key="14">
    <source>
        <dbReference type="HAMAP-Rule" id="MF_00238"/>
    </source>
</evidence>
<keyword evidence="9 13" id="KW-0342">GTP-binding</keyword>
<feature type="binding site" evidence="13">
    <location>
        <begin position="558"/>
        <end position="562"/>
    </location>
    <ligand>
        <name>GTP</name>
        <dbReference type="ChEBI" id="CHEBI:37565"/>
        <label>2</label>
    </ligand>
</feature>
<keyword evidence="3 13" id="KW-0690">Ribosome biogenesis</keyword>
<organism evidence="18 19">
    <name type="scientific">Kineosphaera limosa NBRC 100340</name>
    <dbReference type="NCBI Taxonomy" id="1184609"/>
    <lineage>
        <taxon>Bacteria</taxon>
        <taxon>Bacillati</taxon>
        <taxon>Actinomycetota</taxon>
        <taxon>Actinomycetes</taxon>
        <taxon>Micrococcales</taxon>
        <taxon>Dermatophilaceae</taxon>
        <taxon>Kineosphaera</taxon>
    </lineage>
</organism>
<evidence type="ECO:0000256" key="7">
    <source>
        <dbReference type="ARBA" id="ARBA00022777"/>
    </source>
</evidence>
<dbReference type="SMART" id="SM00382">
    <property type="entry name" value="AAA"/>
    <property type="match status" value="3"/>
</dbReference>
<dbReference type="Pfam" id="PF01926">
    <property type="entry name" value="MMR_HSR1"/>
    <property type="match status" value="2"/>
</dbReference>
<dbReference type="InterPro" id="IPR032859">
    <property type="entry name" value="KH_dom-like"/>
</dbReference>
<comment type="similarity">
    <text evidence="2 14">Belongs to the cytidylate kinase family. Type 1 subfamily.</text>
</comment>
<dbReference type="InterPro" id="IPR027417">
    <property type="entry name" value="P-loop_NTPase"/>
</dbReference>
<dbReference type="NCBIfam" id="TIGR00231">
    <property type="entry name" value="small_GTP"/>
    <property type="match status" value="2"/>
</dbReference>
<evidence type="ECO:0000313" key="19">
    <source>
        <dbReference type="Proteomes" id="UP000008366"/>
    </source>
</evidence>
<dbReference type="GO" id="GO:0042254">
    <property type="term" value="P:ribosome biogenesis"/>
    <property type="evidence" value="ECO:0007669"/>
    <property type="project" value="UniProtKB-KW"/>
</dbReference>
<dbReference type="CDD" id="cd01894">
    <property type="entry name" value="EngA1"/>
    <property type="match status" value="1"/>
</dbReference>
<evidence type="ECO:0000256" key="13">
    <source>
        <dbReference type="HAMAP-Rule" id="MF_00195"/>
    </source>
</evidence>
<dbReference type="SUPFAM" id="SSF52540">
    <property type="entry name" value="P-loop containing nucleoside triphosphate hydrolases"/>
    <property type="match status" value="3"/>
</dbReference>
<evidence type="ECO:0000256" key="5">
    <source>
        <dbReference type="ARBA" id="ARBA00022737"/>
    </source>
</evidence>
<evidence type="ECO:0000256" key="9">
    <source>
        <dbReference type="ARBA" id="ARBA00023134"/>
    </source>
</evidence>
<sequence length="767" mass="82966">MSSSSQPMPPVVAIDGPSGSGKSSVSRAAAQRLDVAYLDTGAMYRAVTWSALEAGVDLSDPQAVVDHVDSVGLSVGVDPEAPTIAVDDVDVTEAVRESRISAVVSAVASVPAVRERLIEMQRSIIEQARDTGLGIVAEGRDITTVVAPDADARILLVASQEARLRRRAEQLHGAQGAQRIEEIRDEVVRRDSDDAQVTAFLEPAPGVTLLDTSELDFEESVAAVLAIVASTAMWEGDDDFGDGEIEDETWVADDHGEPGEQHGATGETDDTGDAGPSVDAPGAGDGVADEDVERVLRAGLAVFDLDLDDQALLERGDIEDAEDDGEAAYPVVAVVGRANVGKSTLVNRILGRREAVVEDVPGVTRDRVAYDAEWAGRRFTLVDTGGWEVGSTGIHLRVAEQAEVAIELADAVMFVVDATVGATDADEAVVKLLRRSRKPVVLVANKVDDERAEADAAMLWSLGLGQPWPVSALHGRGSGDMLDAILDVLPEVSAVSGAYRRGGPRRVALLGRPNVGKSSLLNKLAGSERVVVDDVAGTTRDPVDEYIELAGKTWRFVDTAGIRRRVHQTRGADFYASLRTRTALEKAEVAVVLIDAGDPMAEQDIRVIQQVVDAGRALVIAYNKWDTLDEERRYYLEREINKELVQIQWAPRVNISARTGRHMDKLVPALETALESWDTRIPTAKLNAFLGEVVAAHPHPVRGGKQPRILFATQAATRPPRFVVFASGFLEASYRRFLERRLREQFGFVGSPIELSVRVREKRRRDR</sequence>
<feature type="binding site" evidence="13">
    <location>
        <begin position="383"/>
        <end position="387"/>
    </location>
    <ligand>
        <name>GTP</name>
        <dbReference type="ChEBI" id="CHEBI:37565"/>
        <label>1</label>
    </ligand>
</feature>
<dbReference type="FunFam" id="3.40.50.300:FF:000057">
    <property type="entry name" value="GTPase Der"/>
    <property type="match status" value="1"/>
</dbReference>
<dbReference type="GO" id="GO:0006220">
    <property type="term" value="P:pyrimidine nucleotide metabolic process"/>
    <property type="evidence" value="ECO:0007669"/>
    <property type="project" value="UniProtKB-UniRule"/>
</dbReference>
<dbReference type="Gene3D" id="3.40.50.300">
    <property type="entry name" value="P-loop containing nucleotide triphosphate hydrolases"/>
    <property type="match status" value="3"/>
</dbReference>
<evidence type="ECO:0000259" key="17">
    <source>
        <dbReference type="PROSITE" id="PS51712"/>
    </source>
</evidence>
<feature type="binding site" evidence="14">
    <location>
        <begin position="16"/>
        <end position="24"/>
    </location>
    <ligand>
        <name>ATP</name>
        <dbReference type="ChEBI" id="CHEBI:30616"/>
    </ligand>
</feature>
<comment type="subcellular location">
    <subcellularLocation>
        <location evidence="14">Cytoplasm</location>
    </subcellularLocation>
</comment>
<dbReference type="FunFam" id="3.40.50.300:FF:000040">
    <property type="entry name" value="GTPase Der"/>
    <property type="match status" value="1"/>
</dbReference>
<keyword evidence="19" id="KW-1185">Reference proteome</keyword>
<feature type="binding site" evidence="13">
    <location>
        <begin position="336"/>
        <end position="343"/>
    </location>
    <ligand>
        <name>GTP</name>
        <dbReference type="ChEBI" id="CHEBI:37565"/>
        <label>1</label>
    </ligand>
</feature>
<feature type="region of interest" description="Disordered" evidence="16">
    <location>
        <begin position="253"/>
        <end position="287"/>
    </location>
</feature>
<feature type="binding site" evidence="13">
    <location>
        <begin position="445"/>
        <end position="448"/>
    </location>
    <ligand>
        <name>GTP</name>
        <dbReference type="ChEBI" id="CHEBI:37565"/>
        <label>1</label>
    </ligand>
</feature>
<evidence type="ECO:0000256" key="11">
    <source>
        <dbReference type="ARBA" id="ARBA00048478"/>
    </source>
</evidence>
<dbReference type="PRINTS" id="PR00326">
    <property type="entry name" value="GTP1OBG"/>
</dbReference>
<evidence type="ECO:0000256" key="1">
    <source>
        <dbReference type="ARBA" id="ARBA00008279"/>
    </source>
</evidence>